<dbReference type="CDD" id="cd16282">
    <property type="entry name" value="metallo-hydrolase-like_MBL-fold"/>
    <property type="match status" value="1"/>
</dbReference>
<keyword evidence="5" id="KW-1185">Reference proteome</keyword>
<feature type="signal peptide" evidence="2">
    <location>
        <begin position="1"/>
        <end position="25"/>
    </location>
</feature>
<dbReference type="SMART" id="SM00849">
    <property type="entry name" value="Lactamase_B"/>
    <property type="match status" value="1"/>
</dbReference>
<proteinExistence type="inferred from homology"/>
<protein>
    <submittedName>
        <fullName evidence="4">Sulfurtransferase</fullName>
    </submittedName>
</protein>
<dbReference type="Gene3D" id="3.60.15.10">
    <property type="entry name" value="Ribonuclease Z/Hydroxyacylglutathione hydrolase-like"/>
    <property type="match status" value="1"/>
</dbReference>
<feature type="domain" description="Rhodanese" evidence="3">
    <location>
        <begin position="58"/>
        <end position="152"/>
    </location>
</feature>
<name>A0ABS1CCU6_9GAMM</name>
<evidence type="ECO:0000256" key="2">
    <source>
        <dbReference type="SAM" id="SignalP"/>
    </source>
</evidence>
<gene>
    <name evidence="4" type="ORF">CKO31_02900</name>
</gene>
<evidence type="ECO:0000313" key="4">
    <source>
        <dbReference type="EMBL" id="MBK1629703.1"/>
    </source>
</evidence>
<dbReference type="PROSITE" id="PS50206">
    <property type="entry name" value="RHODANESE_3"/>
    <property type="match status" value="1"/>
</dbReference>
<reference evidence="4 5" key="1">
    <citation type="journal article" date="2020" name="Microorganisms">
        <title>Osmotic Adaptation and Compatible Solute Biosynthesis of Phototrophic Bacteria as Revealed from Genome Analyses.</title>
        <authorList>
            <person name="Imhoff J.F."/>
            <person name="Rahn T."/>
            <person name="Kunzel S."/>
            <person name="Keller A."/>
            <person name="Neulinger S.C."/>
        </authorList>
    </citation>
    <scope>NUCLEOTIDE SEQUENCE [LARGE SCALE GENOMIC DNA]</scope>
    <source>
        <strain evidence="4 5">DSM 6210</strain>
    </source>
</reference>
<dbReference type="InterPro" id="IPR050855">
    <property type="entry name" value="NDM-1-like"/>
</dbReference>
<dbReference type="InterPro" id="IPR001763">
    <property type="entry name" value="Rhodanese-like_dom"/>
</dbReference>
<dbReference type="InterPro" id="IPR036866">
    <property type="entry name" value="RibonucZ/Hydroxyglut_hydro"/>
</dbReference>
<evidence type="ECO:0000259" key="3">
    <source>
        <dbReference type="PROSITE" id="PS50206"/>
    </source>
</evidence>
<sequence length="445" mass="48639">MRLIPRLLLRALLPLSLPLATAALADAPAPPTGEELLDQAKAAVQDITTDELAALIEREPSAAVVDIRTGREAWRAGGSIDAPRHLDIPRGWLELQIETSVTDRDTPVVVYCGTNLRSPLAAQTLARMGYTQVYNYADGFSAWRDAGLPVTSQDPAPQSMLYRLPQQVANGVWSAIGATAPPTYENAGHNNNLSFIVTDAGVVVVNAGDNYLLARALHEEIKQVTEQPVKYVVLENGQGHAMLGANYWKEQGATIIAHADAAAKIEARGADILDRMRQGRRDKGSFTQVVMPDETFEDKKVLTLGGQRIEILSLGPAHSPGDISVWLPEQKLVIAGDIAFHQRLLPVFEDTDTAGWIDTWDAFEALGAEIVIPGHGEPTDMAEVTKYTKDYLVYMREQIGALIDAGGGLTDAYEVDQSAYQHLDTFEELARRNAGRIFREMEFAF</sequence>
<dbReference type="EMBL" id="NRRV01000004">
    <property type="protein sequence ID" value="MBK1629703.1"/>
    <property type="molecule type" value="Genomic_DNA"/>
</dbReference>
<accession>A0ABS1CCU6</accession>
<evidence type="ECO:0000313" key="5">
    <source>
        <dbReference type="Proteomes" id="UP000748752"/>
    </source>
</evidence>
<dbReference type="RefSeq" id="WP_200233931.1">
    <property type="nucleotide sequence ID" value="NZ_NRRV01000004.1"/>
</dbReference>
<dbReference type="PANTHER" id="PTHR42951">
    <property type="entry name" value="METALLO-BETA-LACTAMASE DOMAIN-CONTAINING"/>
    <property type="match status" value="1"/>
</dbReference>
<organism evidence="4 5">
    <name type="scientific">Thiohalocapsa halophila</name>
    <dbReference type="NCBI Taxonomy" id="69359"/>
    <lineage>
        <taxon>Bacteria</taxon>
        <taxon>Pseudomonadati</taxon>
        <taxon>Pseudomonadota</taxon>
        <taxon>Gammaproteobacteria</taxon>
        <taxon>Chromatiales</taxon>
        <taxon>Chromatiaceae</taxon>
        <taxon>Thiohalocapsa</taxon>
    </lineage>
</organism>
<comment type="similarity">
    <text evidence="1">Belongs to the metallo-beta-lactamase superfamily. Class-B beta-lactamase family.</text>
</comment>
<evidence type="ECO:0000256" key="1">
    <source>
        <dbReference type="ARBA" id="ARBA00005250"/>
    </source>
</evidence>
<dbReference type="InterPro" id="IPR036873">
    <property type="entry name" value="Rhodanese-like_dom_sf"/>
</dbReference>
<dbReference type="InterPro" id="IPR001279">
    <property type="entry name" value="Metallo-B-lactamas"/>
</dbReference>
<dbReference type="Pfam" id="PF00753">
    <property type="entry name" value="Lactamase_B"/>
    <property type="match status" value="1"/>
</dbReference>
<dbReference type="Proteomes" id="UP000748752">
    <property type="component" value="Unassembled WGS sequence"/>
</dbReference>
<feature type="chain" id="PRO_5045952904" evidence="2">
    <location>
        <begin position="26"/>
        <end position="445"/>
    </location>
</feature>
<dbReference type="Pfam" id="PF00581">
    <property type="entry name" value="Rhodanese"/>
    <property type="match status" value="1"/>
</dbReference>
<comment type="caution">
    <text evidence="4">The sequence shown here is derived from an EMBL/GenBank/DDBJ whole genome shotgun (WGS) entry which is preliminary data.</text>
</comment>
<dbReference type="SUPFAM" id="SSF56281">
    <property type="entry name" value="Metallo-hydrolase/oxidoreductase"/>
    <property type="match status" value="1"/>
</dbReference>
<dbReference type="Gene3D" id="3.40.250.10">
    <property type="entry name" value="Rhodanese-like domain"/>
    <property type="match status" value="1"/>
</dbReference>
<keyword evidence="2" id="KW-0732">Signal</keyword>
<dbReference type="SUPFAM" id="SSF52821">
    <property type="entry name" value="Rhodanese/Cell cycle control phosphatase"/>
    <property type="match status" value="1"/>
</dbReference>
<dbReference type="PANTHER" id="PTHR42951:SF4">
    <property type="entry name" value="ACYL-COENZYME A THIOESTERASE MBLAC2"/>
    <property type="match status" value="1"/>
</dbReference>
<dbReference type="SMART" id="SM00450">
    <property type="entry name" value="RHOD"/>
    <property type="match status" value="1"/>
</dbReference>